<dbReference type="EMBL" id="CP021170">
    <property type="protein sequence ID" value="ARR10803.1"/>
    <property type="molecule type" value="Genomic_DNA"/>
</dbReference>
<protein>
    <submittedName>
        <fullName evidence="1">Uncharacterized protein</fullName>
    </submittedName>
</protein>
<name>A0A1X9T4E8_9BACL</name>
<reference evidence="1 2" key="1">
    <citation type="journal article" date="2016" name="Int. J. Syst. Evol. Microbiol.">
        <title>Paenibacillus damxungensis sp. nov., isolated from raw yak (Bos grunniens) milk.</title>
        <authorList>
            <person name="Wu Z."/>
            <person name="Gao C."/>
            <person name="Han J."/>
            <person name="Liu Z."/>
        </authorList>
    </citation>
    <scope>NUCLEOTIDE SEQUENCE [LARGE SCALE GENOMIC DNA]</scope>
    <source>
        <strain evidence="1 2">BD3526</strain>
        <plasmid evidence="1 2">unnamed1</plasmid>
    </source>
</reference>
<evidence type="ECO:0000313" key="2">
    <source>
        <dbReference type="Proteomes" id="UP000078148"/>
    </source>
</evidence>
<evidence type="ECO:0000313" key="1">
    <source>
        <dbReference type="EMBL" id="ARR10803.1"/>
    </source>
</evidence>
<sequence>MPNKFANCALLFAKNAAMSAKSTIWSIVKNVPKPALNVQTSAGRCLHNRLFQSKKETVDLKRSLSLIEIMLNKSKFFESARTSYYLLFVFMI</sequence>
<keyword evidence="2" id="KW-1185">Reference proteome</keyword>
<dbReference type="Proteomes" id="UP000078148">
    <property type="component" value="Plasmid unnamed1"/>
</dbReference>
<organism evidence="1 2">
    <name type="scientific">Paenibacillus bovis</name>
    <dbReference type="NCBI Taxonomy" id="1616788"/>
    <lineage>
        <taxon>Bacteria</taxon>
        <taxon>Bacillati</taxon>
        <taxon>Bacillota</taxon>
        <taxon>Bacilli</taxon>
        <taxon>Bacillales</taxon>
        <taxon>Paenibacillaceae</taxon>
        <taxon>Paenibacillus</taxon>
    </lineage>
</organism>
<accession>A0A1X9T4E8</accession>
<dbReference type="KEGG" id="pbv:AR543_p0195"/>
<gene>
    <name evidence="1" type="ORF">AR543_p0195</name>
</gene>
<keyword evidence="1" id="KW-0614">Plasmid</keyword>
<geneLocation type="plasmid" evidence="1 2">
    <name>unnamed1</name>
</geneLocation>
<proteinExistence type="predicted"/>
<dbReference type="AlphaFoldDB" id="A0A1X9T4E8"/>